<dbReference type="VEuPathDB" id="FungiDB:BD410DRAFT_699276"/>
<dbReference type="STRING" id="50990.A0A4Y7PE30"/>
<dbReference type="Proteomes" id="UP000294933">
    <property type="component" value="Unassembled WGS sequence"/>
</dbReference>
<dbReference type="AlphaFoldDB" id="A0A4Y7PE30"/>
<sequence length="86" mass="10429">MRVEWAKSQARAERWHEEVVLVSEEMRQTLVFLEWRAKWWEMQIDRRIEETANLKSGLRAYATKQAAVQRALAKRFALLWVPFLRK</sequence>
<reference evidence="1 2" key="1">
    <citation type="submission" date="2018-06" db="EMBL/GenBank/DDBJ databases">
        <title>A transcriptomic atlas of mushroom development highlights an independent origin of complex multicellularity.</title>
        <authorList>
            <consortium name="DOE Joint Genome Institute"/>
            <person name="Krizsan K."/>
            <person name="Almasi E."/>
            <person name="Merenyi Z."/>
            <person name="Sahu N."/>
            <person name="Viragh M."/>
            <person name="Koszo T."/>
            <person name="Mondo S."/>
            <person name="Kiss B."/>
            <person name="Balint B."/>
            <person name="Kues U."/>
            <person name="Barry K."/>
            <person name="Hegedus J.C."/>
            <person name="Henrissat B."/>
            <person name="Johnson J."/>
            <person name="Lipzen A."/>
            <person name="Ohm R."/>
            <person name="Nagy I."/>
            <person name="Pangilinan J."/>
            <person name="Yan J."/>
            <person name="Xiong Y."/>
            <person name="Grigoriev I.V."/>
            <person name="Hibbett D.S."/>
            <person name="Nagy L.G."/>
        </authorList>
    </citation>
    <scope>NUCLEOTIDE SEQUENCE [LARGE SCALE GENOMIC DNA]</scope>
    <source>
        <strain evidence="1 2">SZMC22713</strain>
    </source>
</reference>
<name>A0A4Y7PE30_9AGAM</name>
<feature type="non-terminal residue" evidence="1">
    <location>
        <position position="86"/>
    </location>
</feature>
<accession>A0A4Y7PE30</accession>
<dbReference type="EMBL" id="ML170520">
    <property type="protein sequence ID" value="TDL13624.1"/>
    <property type="molecule type" value="Genomic_DNA"/>
</dbReference>
<keyword evidence="2" id="KW-1185">Reference proteome</keyword>
<protein>
    <submittedName>
        <fullName evidence="1">Uncharacterized protein</fullName>
    </submittedName>
</protein>
<dbReference type="OrthoDB" id="3263473at2759"/>
<evidence type="ECO:0000313" key="2">
    <source>
        <dbReference type="Proteomes" id="UP000294933"/>
    </source>
</evidence>
<organism evidence="1 2">
    <name type="scientific">Rickenella mellea</name>
    <dbReference type="NCBI Taxonomy" id="50990"/>
    <lineage>
        <taxon>Eukaryota</taxon>
        <taxon>Fungi</taxon>
        <taxon>Dikarya</taxon>
        <taxon>Basidiomycota</taxon>
        <taxon>Agaricomycotina</taxon>
        <taxon>Agaricomycetes</taxon>
        <taxon>Hymenochaetales</taxon>
        <taxon>Rickenellaceae</taxon>
        <taxon>Rickenella</taxon>
    </lineage>
</organism>
<evidence type="ECO:0000313" key="1">
    <source>
        <dbReference type="EMBL" id="TDL13624.1"/>
    </source>
</evidence>
<gene>
    <name evidence="1" type="ORF">BD410DRAFT_699276</name>
</gene>
<proteinExistence type="predicted"/>